<dbReference type="SUPFAM" id="SSF82689">
    <property type="entry name" value="Mechanosensitive channel protein MscS (YggB), C-terminal domain"/>
    <property type="match status" value="1"/>
</dbReference>
<dbReference type="GO" id="GO:0005886">
    <property type="term" value="C:plasma membrane"/>
    <property type="evidence" value="ECO:0007669"/>
    <property type="project" value="UniProtKB-SubCell"/>
</dbReference>
<sequence length="339" mass="38233">MENFIRLVGPNRAVEIFGVKLVGVNAENAKKLLFSLLFIALIVLVVRSLTKLARWWLHGRGKEQVEFWARQGIRLAAAVILILGLASIWFDDPGRLATALGLITAALAFALQKVVTAIAGYFVILRGKVFNVGDRIRMGGVRGDVLGLTFTQTTIMEMGQPPPVQGDEPAMWVQSRQYTGRVVTVSNAKIFEEPVFNYTREFPFLWEEMVVPITYDADRARAERILLDAAERHTVSIGEMGREALEEMKRRYFMKSADMRPKVYFRLTDNWLELTVRFIARDYGVRELKDAMSRDILKAFDEARIGVASATFEIVGLPPLRIQQLPSRAEETPGKKEAA</sequence>
<protein>
    <submittedName>
        <fullName evidence="8">Mechanosensitive ion channel</fullName>
    </submittedName>
</protein>
<evidence type="ECO:0000313" key="9">
    <source>
        <dbReference type="Proteomes" id="UP000534783"/>
    </source>
</evidence>
<proteinExistence type="predicted"/>
<dbReference type="Gene3D" id="2.30.30.60">
    <property type="match status" value="1"/>
</dbReference>
<accession>A0A7X6IB99</accession>
<evidence type="ECO:0000256" key="3">
    <source>
        <dbReference type="ARBA" id="ARBA00022692"/>
    </source>
</evidence>
<dbReference type="EMBL" id="VTOW01000002">
    <property type="protein sequence ID" value="NKE71230.1"/>
    <property type="molecule type" value="Genomic_DNA"/>
</dbReference>
<gene>
    <name evidence="8" type="ORF">MNODULE_10825</name>
</gene>
<feature type="domain" description="Mechanosensitive ion channel MscS" evidence="7">
    <location>
        <begin position="115"/>
        <end position="158"/>
    </location>
</feature>
<evidence type="ECO:0000256" key="5">
    <source>
        <dbReference type="ARBA" id="ARBA00023136"/>
    </source>
</evidence>
<dbReference type="PANTHER" id="PTHR30566:SF5">
    <property type="entry name" value="MECHANOSENSITIVE ION CHANNEL PROTEIN 1, MITOCHONDRIAL-RELATED"/>
    <property type="match status" value="1"/>
</dbReference>
<comment type="subcellular location">
    <subcellularLocation>
        <location evidence="1">Cell membrane</location>
        <topology evidence="1">Multi-pass membrane protein</topology>
    </subcellularLocation>
</comment>
<dbReference type="Pfam" id="PF00924">
    <property type="entry name" value="MS_channel_2nd"/>
    <property type="match status" value="1"/>
</dbReference>
<organism evidence="8 9">
    <name type="scientific">Candidatus Manganitrophus noduliformans</name>
    <dbReference type="NCBI Taxonomy" id="2606439"/>
    <lineage>
        <taxon>Bacteria</taxon>
        <taxon>Pseudomonadati</taxon>
        <taxon>Nitrospirota</taxon>
        <taxon>Nitrospiria</taxon>
        <taxon>Candidatus Troglogloeales</taxon>
        <taxon>Candidatus Manganitrophaceae</taxon>
        <taxon>Candidatus Manganitrophus</taxon>
    </lineage>
</organism>
<dbReference type="Gene3D" id="3.30.70.100">
    <property type="match status" value="1"/>
</dbReference>
<dbReference type="InterPro" id="IPR011066">
    <property type="entry name" value="MscS_channel_C_sf"/>
</dbReference>
<dbReference type="SUPFAM" id="SSF50182">
    <property type="entry name" value="Sm-like ribonucleoproteins"/>
    <property type="match status" value="1"/>
</dbReference>
<dbReference type="GO" id="GO:0008381">
    <property type="term" value="F:mechanosensitive monoatomic ion channel activity"/>
    <property type="evidence" value="ECO:0007669"/>
    <property type="project" value="UniProtKB-ARBA"/>
</dbReference>
<evidence type="ECO:0000256" key="6">
    <source>
        <dbReference type="SAM" id="Phobius"/>
    </source>
</evidence>
<comment type="caution">
    <text evidence="8">The sequence shown here is derived from an EMBL/GenBank/DDBJ whole genome shotgun (WGS) entry which is preliminary data.</text>
</comment>
<dbReference type="PANTHER" id="PTHR30566">
    <property type="entry name" value="YNAI-RELATED MECHANOSENSITIVE ION CHANNEL"/>
    <property type="match status" value="1"/>
</dbReference>
<dbReference type="InterPro" id="IPR010920">
    <property type="entry name" value="LSM_dom_sf"/>
</dbReference>
<reference evidence="8 9" key="1">
    <citation type="journal article" date="2020" name="Nature">
        <title>Bacterial chemolithoautotrophy via manganese oxidation.</title>
        <authorList>
            <person name="Yu H."/>
            <person name="Leadbetter J.R."/>
        </authorList>
    </citation>
    <scope>NUCLEOTIDE SEQUENCE [LARGE SCALE GENOMIC DNA]</scope>
    <source>
        <strain evidence="8 9">Mn-1</strain>
    </source>
</reference>
<dbReference type="RefSeq" id="WP_168059673.1">
    <property type="nucleotide sequence ID" value="NZ_VTOW01000002.1"/>
</dbReference>
<evidence type="ECO:0000256" key="1">
    <source>
        <dbReference type="ARBA" id="ARBA00004651"/>
    </source>
</evidence>
<feature type="transmembrane region" description="Helical" evidence="6">
    <location>
        <begin position="96"/>
        <end position="125"/>
    </location>
</feature>
<keyword evidence="5 6" id="KW-0472">Membrane</keyword>
<feature type="transmembrane region" description="Helical" evidence="6">
    <location>
        <begin position="32"/>
        <end position="50"/>
    </location>
</feature>
<dbReference type="InterPro" id="IPR023408">
    <property type="entry name" value="MscS_beta-dom_sf"/>
</dbReference>
<evidence type="ECO:0000256" key="4">
    <source>
        <dbReference type="ARBA" id="ARBA00022989"/>
    </source>
</evidence>
<dbReference type="Proteomes" id="UP000534783">
    <property type="component" value="Unassembled WGS sequence"/>
</dbReference>
<keyword evidence="4 6" id="KW-1133">Transmembrane helix</keyword>
<keyword evidence="2" id="KW-1003">Cell membrane</keyword>
<evidence type="ECO:0000259" key="7">
    <source>
        <dbReference type="Pfam" id="PF00924"/>
    </source>
</evidence>
<keyword evidence="9" id="KW-1185">Reference proteome</keyword>
<dbReference type="InterPro" id="IPR006685">
    <property type="entry name" value="MscS_channel_2nd"/>
</dbReference>
<evidence type="ECO:0000313" key="8">
    <source>
        <dbReference type="EMBL" id="NKE71230.1"/>
    </source>
</evidence>
<feature type="transmembrane region" description="Helical" evidence="6">
    <location>
        <begin position="71"/>
        <end position="90"/>
    </location>
</feature>
<evidence type="ECO:0000256" key="2">
    <source>
        <dbReference type="ARBA" id="ARBA00022475"/>
    </source>
</evidence>
<name>A0A7X6IB99_9BACT</name>
<keyword evidence="3 6" id="KW-0812">Transmembrane</keyword>
<dbReference type="AlphaFoldDB" id="A0A7X6IB99"/>